<evidence type="ECO:0000313" key="1">
    <source>
        <dbReference type="EMBL" id="GBF82532.1"/>
    </source>
</evidence>
<proteinExistence type="predicted"/>
<keyword evidence="2" id="KW-1185">Reference proteome</keyword>
<organism evidence="1 2">
    <name type="scientific">Aphanothece sacrum FPU1</name>
    <dbReference type="NCBI Taxonomy" id="1920663"/>
    <lineage>
        <taxon>Bacteria</taxon>
        <taxon>Bacillati</taxon>
        <taxon>Cyanobacteriota</taxon>
        <taxon>Cyanophyceae</taxon>
        <taxon>Oscillatoriophycideae</taxon>
        <taxon>Chroococcales</taxon>
        <taxon>Aphanothecaceae</taxon>
        <taxon>Aphanothece</taxon>
    </lineage>
</organism>
<gene>
    <name evidence="1" type="ORF">AsFPU1_3962</name>
</gene>
<evidence type="ECO:0000313" key="2">
    <source>
        <dbReference type="Proteomes" id="UP000287247"/>
    </source>
</evidence>
<dbReference type="Proteomes" id="UP000287247">
    <property type="component" value="Unassembled WGS sequence"/>
</dbReference>
<dbReference type="AlphaFoldDB" id="A0A401IMR2"/>
<name>A0A401IMR2_APHSA</name>
<accession>A0A401IMR2</accession>
<sequence>MIRFLNDQQTVRLCQDSITKQISSNQIDLGGIIGINLGTGRKIEFTGGAETFFISDNQQGVRGNGVLVEGSRQRQVL</sequence>
<dbReference type="RefSeq" id="WP_124973639.1">
    <property type="nucleotide sequence ID" value="NZ_BDQK01000017.1"/>
</dbReference>
<reference evidence="2" key="1">
    <citation type="submission" date="2017-05" db="EMBL/GenBank/DDBJ databases">
        <title>Physiological properties and genetic analysis related to exopolysaccharide production of fresh-water unicellular cyanobacterium Aphanothece sacrum, Suizenji Nori, that has been cultured as a food source in Japan.</title>
        <authorList>
            <person name="Kanesaki Y."/>
            <person name="Yoshikawa S."/>
            <person name="Ohki K."/>
        </authorList>
    </citation>
    <scope>NUCLEOTIDE SEQUENCE [LARGE SCALE GENOMIC DNA]</scope>
    <source>
        <strain evidence="2">FPU1</strain>
    </source>
</reference>
<comment type="caution">
    <text evidence="1">The sequence shown here is derived from an EMBL/GenBank/DDBJ whole genome shotgun (WGS) entry which is preliminary data.</text>
</comment>
<protein>
    <submittedName>
        <fullName evidence="1">Uncharacterized protein</fullName>
    </submittedName>
</protein>
<dbReference type="EMBL" id="BDQK01000017">
    <property type="protein sequence ID" value="GBF82532.1"/>
    <property type="molecule type" value="Genomic_DNA"/>
</dbReference>